<sequence>MPLARQRNAPKQSAGKAEAVGVIENKRTGRLDPKPEQHTSYPPRATDGTQVEVELGFTENLGEFNFGKVHVRVSIPCTVSDIVEAGNDAYTSADQLLTDYRERFITGS</sequence>
<feature type="compositionally biased region" description="Basic and acidic residues" evidence="1">
    <location>
        <begin position="24"/>
        <end position="37"/>
    </location>
</feature>
<organism evidence="2">
    <name type="scientific">uncultured Caudovirales phage</name>
    <dbReference type="NCBI Taxonomy" id="2100421"/>
    <lineage>
        <taxon>Viruses</taxon>
        <taxon>Duplodnaviria</taxon>
        <taxon>Heunggongvirae</taxon>
        <taxon>Uroviricota</taxon>
        <taxon>Caudoviricetes</taxon>
        <taxon>Peduoviridae</taxon>
        <taxon>Maltschvirus</taxon>
        <taxon>Maltschvirus maltsch</taxon>
    </lineage>
</organism>
<name>A0A6J5P558_9CAUD</name>
<feature type="region of interest" description="Disordered" evidence="1">
    <location>
        <begin position="1"/>
        <end position="46"/>
    </location>
</feature>
<proteinExistence type="predicted"/>
<evidence type="ECO:0000313" key="2">
    <source>
        <dbReference type="EMBL" id="CAB4162664.1"/>
    </source>
</evidence>
<dbReference type="EMBL" id="LR796738">
    <property type="protein sequence ID" value="CAB4162664.1"/>
    <property type="molecule type" value="Genomic_DNA"/>
</dbReference>
<reference evidence="2" key="1">
    <citation type="submission" date="2020-04" db="EMBL/GenBank/DDBJ databases">
        <authorList>
            <person name="Chiriac C."/>
            <person name="Salcher M."/>
            <person name="Ghai R."/>
            <person name="Kavagutti S V."/>
        </authorList>
    </citation>
    <scope>NUCLEOTIDE SEQUENCE</scope>
</reference>
<evidence type="ECO:0000256" key="1">
    <source>
        <dbReference type="SAM" id="MobiDB-lite"/>
    </source>
</evidence>
<gene>
    <name evidence="2" type="ORF">UFOVP783_89</name>
</gene>
<protein>
    <submittedName>
        <fullName evidence="2">Uncharacterized protein</fullName>
    </submittedName>
</protein>
<accession>A0A6J5P558</accession>